<name>K0R1W7_THAOC</name>
<gene>
    <name evidence="1" type="ORF">THAOC_35361</name>
</gene>
<reference evidence="1 2" key="1">
    <citation type="journal article" date="2012" name="Genome Biol.">
        <title>Genome and low-iron response of an oceanic diatom adapted to chronic iron limitation.</title>
        <authorList>
            <person name="Lommer M."/>
            <person name="Specht M."/>
            <person name="Roy A.S."/>
            <person name="Kraemer L."/>
            <person name="Andreson R."/>
            <person name="Gutowska M.A."/>
            <person name="Wolf J."/>
            <person name="Bergner S.V."/>
            <person name="Schilhabel M.B."/>
            <person name="Klostermeier U.C."/>
            <person name="Beiko R.G."/>
            <person name="Rosenstiel P."/>
            <person name="Hippler M."/>
            <person name="Laroche J."/>
        </authorList>
    </citation>
    <scope>NUCLEOTIDE SEQUENCE [LARGE SCALE GENOMIC DNA]</scope>
    <source>
        <strain evidence="1 2">CCMP1005</strain>
    </source>
</reference>
<feature type="non-terminal residue" evidence="1">
    <location>
        <position position="69"/>
    </location>
</feature>
<dbReference type="AlphaFoldDB" id="K0R1W7"/>
<dbReference type="EMBL" id="AGNL01048081">
    <property type="protein sequence ID" value="EJK45995.1"/>
    <property type="molecule type" value="Genomic_DNA"/>
</dbReference>
<comment type="caution">
    <text evidence="1">The sequence shown here is derived from an EMBL/GenBank/DDBJ whole genome shotgun (WGS) entry which is preliminary data.</text>
</comment>
<evidence type="ECO:0000313" key="2">
    <source>
        <dbReference type="Proteomes" id="UP000266841"/>
    </source>
</evidence>
<organism evidence="1 2">
    <name type="scientific">Thalassiosira oceanica</name>
    <name type="common">Marine diatom</name>
    <dbReference type="NCBI Taxonomy" id="159749"/>
    <lineage>
        <taxon>Eukaryota</taxon>
        <taxon>Sar</taxon>
        <taxon>Stramenopiles</taxon>
        <taxon>Ochrophyta</taxon>
        <taxon>Bacillariophyta</taxon>
        <taxon>Coscinodiscophyceae</taxon>
        <taxon>Thalassiosirophycidae</taxon>
        <taxon>Thalassiosirales</taxon>
        <taxon>Thalassiosiraceae</taxon>
        <taxon>Thalassiosira</taxon>
    </lineage>
</organism>
<accession>K0R1W7</accession>
<proteinExistence type="predicted"/>
<evidence type="ECO:0000313" key="1">
    <source>
        <dbReference type="EMBL" id="EJK45995.1"/>
    </source>
</evidence>
<sequence>MSGLGIRVEAKHRYILVPSEKYPCPSSASRRRPDGLRRVHRSISSCFGRASSASKLSFLSKFETRVSGS</sequence>
<protein>
    <submittedName>
        <fullName evidence="1">Uncharacterized protein</fullName>
    </submittedName>
</protein>
<keyword evidence="2" id="KW-1185">Reference proteome</keyword>
<dbReference type="Proteomes" id="UP000266841">
    <property type="component" value="Unassembled WGS sequence"/>
</dbReference>